<reference evidence="1 2" key="1">
    <citation type="journal article" date="2019" name="Genome Biol. Evol.">
        <title>Day and night: Metabolic profiles and evolutionary relationships of six axenic non-marine cyanobacteria.</title>
        <authorList>
            <person name="Will S.E."/>
            <person name="Henke P."/>
            <person name="Boedeker C."/>
            <person name="Huang S."/>
            <person name="Brinkmann H."/>
            <person name="Rohde M."/>
            <person name="Jarek M."/>
            <person name="Friedl T."/>
            <person name="Seufert S."/>
            <person name="Schumacher M."/>
            <person name="Overmann J."/>
            <person name="Neumann-Schaal M."/>
            <person name="Petersen J."/>
        </authorList>
    </citation>
    <scope>NUCLEOTIDE SEQUENCE [LARGE SCALE GENOMIC DNA]</scope>
    <source>
        <strain evidence="1 2">PCC 6912</strain>
    </source>
</reference>
<accession>A0A3S0ZXM0</accession>
<comment type="caution">
    <text evidence="1">The sequence shown here is derived from an EMBL/GenBank/DDBJ whole genome shotgun (WGS) entry which is preliminary data.</text>
</comment>
<organism evidence="1 2">
    <name type="scientific">Chlorogloeopsis fritschii PCC 6912</name>
    <dbReference type="NCBI Taxonomy" id="211165"/>
    <lineage>
        <taxon>Bacteria</taxon>
        <taxon>Bacillati</taxon>
        <taxon>Cyanobacteriota</taxon>
        <taxon>Cyanophyceae</taxon>
        <taxon>Nostocales</taxon>
        <taxon>Chlorogloeopsidaceae</taxon>
        <taxon>Chlorogloeopsis</taxon>
    </lineage>
</organism>
<dbReference type="EMBL" id="RSCJ01000011">
    <property type="protein sequence ID" value="RUR80215.1"/>
    <property type="molecule type" value="Genomic_DNA"/>
</dbReference>
<evidence type="ECO:0000313" key="2">
    <source>
        <dbReference type="Proteomes" id="UP000268857"/>
    </source>
</evidence>
<gene>
    <name evidence="1" type="ORF">PCC6912_30750</name>
</gene>
<protein>
    <recommendedName>
        <fullName evidence="3">Host attachment protein</fullName>
    </recommendedName>
</protein>
<dbReference type="RefSeq" id="WP_016873883.1">
    <property type="nucleotide sequence ID" value="NZ_AJLN01000050.1"/>
</dbReference>
<dbReference type="Pfam" id="PF10116">
    <property type="entry name" value="Host_attach"/>
    <property type="match status" value="1"/>
</dbReference>
<evidence type="ECO:0000313" key="1">
    <source>
        <dbReference type="EMBL" id="RUR80215.1"/>
    </source>
</evidence>
<keyword evidence="2" id="KW-1185">Reference proteome</keyword>
<dbReference type="AlphaFoldDB" id="A0A3S0ZXM0"/>
<dbReference type="InterPro" id="IPR019291">
    <property type="entry name" value="Host_attachment_protein"/>
</dbReference>
<sequence length="160" mass="18153">MNQVLVAVINGTRARFLTLEQPELPEYESGPNLVEHKSLFNPVKELQGKELWASVKTGRNQGQGSQAHAYDDGRQEHINEFERRFAGAIANEIVNINKSKRIQRLLLIAEPHILGVLREVVAPLLPKNLQIQDLAKDLCKLKPKDIYEYLANKNLLPARK</sequence>
<dbReference type="OrthoDB" id="329419at2"/>
<evidence type="ECO:0008006" key="3">
    <source>
        <dbReference type="Google" id="ProtNLM"/>
    </source>
</evidence>
<proteinExistence type="predicted"/>
<name>A0A3S0ZXM0_CHLFR</name>
<dbReference type="Proteomes" id="UP000268857">
    <property type="component" value="Unassembled WGS sequence"/>
</dbReference>